<comment type="subunit">
    <text evidence="3 11">Homodimer.</text>
</comment>
<dbReference type="STRING" id="29571.SAMN05878437_1769"/>
<evidence type="ECO:0000313" key="14">
    <source>
        <dbReference type="Proteomes" id="UP000190911"/>
    </source>
</evidence>
<evidence type="ECO:0000256" key="9">
    <source>
        <dbReference type="ARBA" id="ARBA00023229"/>
    </source>
</evidence>
<dbReference type="OrthoDB" id="9803371at2"/>
<keyword evidence="8 11" id="KW-0786">Thiamine pyrophosphate</keyword>
<dbReference type="InterPro" id="IPR005477">
    <property type="entry name" value="Dxylulose-5-P_synthase"/>
</dbReference>
<accession>A0A1M7GWI1</accession>
<keyword evidence="5 11" id="KW-0479">Metal-binding</keyword>
<dbReference type="Gene3D" id="3.40.50.920">
    <property type="match status" value="1"/>
</dbReference>
<dbReference type="InParanoid" id="A0A1M7GWI1"/>
<feature type="binding site" evidence="11">
    <location>
        <position position="296"/>
    </location>
    <ligand>
        <name>thiamine diphosphate</name>
        <dbReference type="ChEBI" id="CHEBI:58937"/>
    </ligand>
</feature>
<dbReference type="GO" id="GO:0030976">
    <property type="term" value="F:thiamine pyrophosphate binding"/>
    <property type="evidence" value="ECO:0007669"/>
    <property type="project" value="UniProtKB-UniRule"/>
</dbReference>
<feature type="domain" description="Transketolase-like pyrimidine-binding" evidence="12">
    <location>
        <begin position="337"/>
        <end position="501"/>
    </location>
</feature>
<dbReference type="EC" id="2.2.1.7" evidence="11"/>
<evidence type="ECO:0000256" key="7">
    <source>
        <dbReference type="ARBA" id="ARBA00022977"/>
    </source>
</evidence>
<dbReference type="RefSeq" id="WP_079552972.1">
    <property type="nucleotide sequence ID" value="NZ_LT670847.1"/>
</dbReference>
<comment type="function">
    <text evidence="10 11">Catalyzes the acyloin condensation reaction between C atoms 2 and 3 of pyruvate and glyceraldehyde 3-phosphate to yield 1-deoxy-D-xylulose-5-phosphate (DXP).</text>
</comment>
<gene>
    <name evidence="11" type="primary">dxs</name>
    <name evidence="13" type="ORF">SAMN05878437_1769</name>
</gene>
<keyword evidence="14" id="KW-1185">Reference proteome</keyword>
<dbReference type="GO" id="GO:0009228">
    <property type="term" value="P:thiamine biosynthetic process"/>
    <property type="evidence" value="ECO:0007669"/>
    <property type="project" value="UniProtKB-UniRule"/>
</dbReference>
<dbReference type="Gene3D" id="3.40.50.970">
    <property type="match status" value="2"/>
</dbReference>
<dbReference type="CDD" id="cd07033">
    <property type="entry name" value="TPP_PYR_DXS_TK_like"/>
    <property type="match status" value="1"/>
</dbReference>
<dbReference type="GO" id="GO:0016114">
    <property type="term" value="P:terpenoid biosynthetic process"/>
    <property type="evidence" value="ECO:0007669"/>
    <property type="project" value="UniProtKB-UniRule"/>
</dbReference>
<dbReference type="Proteomes" id="UP000190911">
    <property type="component" value="Chromosome I"/>
</dbReference>
<reference evidence="13 14" key="1">
    <citation type="submission" date="2016-11" db="EMBL/GenBank/DDBJ databases">
        <authorList>
            <person name="Jaros S."/>
            <person name="Januszkiewicz K."/>
            <person name="Wedrychowicz H."/>
        </authorList>
    </citation>
    <scope>NUCLEOTIDE SEQUENCE [LARGE SCALE GENOMIC DNA]</scope>
    <source>
        <strain evidence="13 14">ACAM 12</strain>
    </source>
</reference>
<dbReference type="Pfam" id="PF02779">
    <property type="entry name" value="Transket_pyr"/>
    <property type="match status" value="1"/>
</dbReference>
<comment type="similarity">
    <text evidence="2 11">Belongs to the transketolase family. DXPS subfamily.</text>
</comment>
<dbReference type="GO" id="GO:0000287">
    <property type="term" value="F:magnesium ion binding"/>
    <property type="evidence" value="ECO:0007669"/>
    <property type="project" value="UniProtKB-UniRule"/>
</dbReference>
<dbReference type="EMBL" id="LT670847">
    <property type="protein sequence ID" value="SHM20595.1"/>
    <property type="molecule type" value="Genomic_DNA"/>
</dbReference>
<evidence type="ECO:0000256" key="10">
    <source>
        <dbReference type="ARBA" id="ARBA00055605"/>
    </source>
</evidence>
<feature type="binding site" evidence="11">
    <location>
        <position position="189"/>
    </location>
    <ligand>
        <name>thiamine diphosphate</name>
        <dbReference type="ChEBI" id="CHEBI:58937"/>
    </ligand>
</feature>
<dbReference type="GO" id="GO:0019288">
    <property type="term" value="P:isopentenyl diphosphate biosynthetic process, methylerythritol 4-phosphate pathway"/>
    <property type="evidence" value="ECO:0007669"/>
    <property type="project" value="TreeGrafter"/>
</dbReference>
<keyword evidence="6 11" id="KW-0460">Magnesium</keyword>
<dbReference type="PANTHER" id="PTHR43322:SF5">
    <property type="entry name" value="1-DEOXY-D-XYLULOSE-5-PHOSPHATE SYNTHASE, CHLOROPLASTIC"/>
    <property type="match status" value="1"/>
</dbReference>
<dbReference type="FunFam" id="3.40.50.920:FF:000002">
    <property type="entry name" value="1-deoxy-D-xylulose-5-phosphate synthase"/>
    <property type="match status" value="1"/>
</dbReference>
<comment type="catalytic activity">
    <reaction evidence="11">
        <text>D-glyceraldehyde 3-phosphate + pyruvate + H(+) = 1-deoxy-D-xylulose 5-phosphate + CO2</text>
        <dbReference type="Rhea" id="RHEA:12605"/>
        <dbReference type="ChEBI" id="CHEBI:15361"/>
        <dbReference type="ChEBI" id="CHEBI:15378"/>
        <dbReference type="ChEBI" id="CHEBI:16526"/>
        <dbReference type="ChEBI" id="CHEBI:57792"/>
        <dbReference type="ChEBI" id="CHEBI:59776"/>
        <dbReference type="EC" id="2.2.1.7"/>
    </reaction>
</comment>
<dbReference type="FunFam" id="3.40.50.970:FF:000005">
    <property type="entry name" value="1-deoxy-D-xylulose-5-phosphate synthase"/>
    <property type="match status" value="1"/>
</dbReference>
<dbReference type="NCBIfam" id="NF003933">
    <property type="entry name" value="PRK05444.2-2"/>
    <property type="match status" value="1"/>
</dbReference>
<keyword evidence="4 11" id="KW-0808">Transferase</keyword>
<evidence type="ECO:0000256" key="1">
    <source>
        <dbReference type="ARBA" id="ARBA00004980"/>
    </source>
</evidence>
<dbReference type="SMART" id="SM00861">
    <property type="entry name" value="Transket_pyr"/>
    <property type="match status" value="1"/>
</dbReference>
<comment type="cofactor">
    <cofactor evidence="11">
        <name>Mg(2+)</name>
        <dbReference type="ChEBI" id="CHEBI:18420"/>
    </cofactor>
    <text evidence="11">Binds 1 Mg(2+) ion per subunit.</text>
</comment>
<dbReference type="Pfam" id="PF02780">
    <property type="entry name" value="Transketolase_C"/>
    <property type="match status" value="1"/>
</dbReference>
<feature type="binding site" evidence="11">
    <location>
        <position position="88"/>
    </location>
    <ligand>
        <name>thiamine diphosphate</name>
        <dbReference type="ChEBI" id="CHEBI:58937"/>
    </ligand>
</feature>
<feature type="binding site" evidence="11">
    <location>
        <begin position="161"/>
        <end position="162"/>
    </location>
    <ligand>
        <name>thiamine diphosphate</name>
        <dbReference type="ChEBI" id="CHEBI:58937"/>
    </ligand>
</feature>
<dbReference type="Pfam" id="PF13292">
    <property type="entry name" value="DXP_synthase_N"/>
    <property type="match status" value="1"/>
</dbReference>
<keyword evidence="9 11" id="KW-0414">Isoprene biosynthesis</keyword>
<evidence type="ECO:0000256" key="4">
    <source>
        <dbReference type="ARBA" id="ARBA00022679"/>
    </source>
</evidence>
<dbReference type="AlphaFoldDB" id="A0A1M7GWI1"/>
<dbReference type="PANTHER" id="PTHR43322">
    <property type="entry name" value="1-D-DEOXYXYLULOSE 5-PHOSPHATE SYNTHASE-RELATED"/>
    <property type="match status" value="1"/>
</dbReference>
<dbReference type="CDD" id="cd02007">
    <property type="entry name" value="TPP_DXS"/>
    <property type="match status" value="1"/>
</dbReference>
<dbReference type="SUPFAM" id="SSF52518">
    <property type="entry name" value="Thiamin diphosphate-binding fold (THDP-binding)"/>
    <property type="match status" value="2"/>
</dbReference>
<protein>
    <recommendedName>
        <fullName evidence="11">1-deoxy-D-xylulose-5-phosphate synthase</fullName>
        <ecNumber evidence="11">2.2.1.7</ecNumber>
    </recommendedName>
    <alternativeName>
        <fullName evidence="11">1-deoxyxylulose-5-phosphate synthase</fullName>
        <shortName evidence="11">DXP synthase</shortName>
        <shortName evidence="11">DXPS</shortName>
    </alternativeName>
</protein>
<evidence type="ECO:0000256" key="11">
    <source>
        <dbReference type="HAMAP-Rule" id="MF_00315"/>
    </source>
</evidence>
<dbReference type="InterPro" id="IPR005475">
    <property type="entry name" value="Transketolase-like_Pyr-bd"/>
</dbReference>
<organism evidence="13 14">
    <name type="scientific">Vreelandella subglaciescola</name>
    <dbReference type="NCBI Taxonomy" id="29571"/>
    <lineage>
        <taxon>Bacteria</taxon>
        <taxon>Pseudomonadati</taxon>
        <taxon>Pseudomonadota</taxon>
        <taxon>Gammaproteobacteria</taxon>
        <taxon>Oceanospirillales</taxon>
        <taxon>Halomonadaceae</taxon>
        <taxon>Vreelandella</taxon>
    </lineage>
</organism>
<feature type="binding site" evidence="11">
    <location>
        <position position="160"/>
    </location>
    <ligand>
        <name>Mg(2+)</name>
        <dbReference type="ChEBI" id="CHEBI:18420"/>
    </ligand>
</feature>
<keyword evidence="7 11" id="KW-0784">Thiamine biosynthesis</keyword>
<dbReference type="InterPro" id="IPR029061">
    <property type="entry name" value="THDP-binding"/>
</dbReference>
<proteinExistence type="inferred from homology"/>
<evidence type="ECO:0000256" key="3">
    <source>
        <dbReference type="ARBA" id="ARBA00011738"/>
    </source>
</evidence>
<comment type="cofactor">
    <cofactor evidence="11">
        <name>thiamine diphosphate</name>
        <dbReference type="ChEBI" id="CHEBI:58937"/>
    </cofactor>
    <text evidence="11">Binds 1 thiamine pyrophosphate per subunit.</text>
</comment>
<dbReference type="InterPro" id="IPR033248">
    <property type="entry name" value="Transketolase_C"/>
</dbReference>
<feature type="binding site" evidence="11">
    <location>
        <position position="189"/>
    </location>
    <ligand>
        <name>Mg(2+)</name>
        <dbReference type="ChEBI" id="CHEBI:18420"/>
    </ligand>
</feature>
<feature type="binding site" evidence="11">
    <location>
        <begin position="129"/>
        <end position="131"/>
    </location>
    <ligand>
        <name>thiamine diphosphate</name>
        <dbReference type="ChEBI" id="CHEBI:58937"/>
    </ligand>
</feature>
<dbReference type="InterPro" id="IPR009014">
    <property type="entry name" value="Transketo_C/PFOR_II"/>
</dbReference>
<evidence type="ECO:0000256" key="5">
    <source>
        <dbReference type="ARBA" id="ARBA00022723"/>
    </source>
</evidence>
<dbReference type="GO" id="GO:0005829">
    <property type="term" value="C:cytosol"/>
    <property type="evidence" value="ECO:0007669"/>
    <property type="project" value="TreeGrafter"/>
</dbReference>
<dbReference type="NCBIfam" id="TIGR00204">
    <property type="entry name" value="dxs"/>
    <property type="match status" value="1"/>
</dbReference>
<evidence type="ECO:0000256" key="2">
    <source>
        <dbReference type="ARBA" id="ARBA00011081"/>
    </source>
</evidence>
<evidence type="ECO:0000256" key="6">
    <source>
        <dbReference type="ARBA" id="ARBA00022842"/>
    </source>
</evidence>
<dbReference type="SUPFAM" id="SSF52922">
    <property type="entry name" value="TK C-terminal domain-like"/>
    <property type="match status" value="1"/>
</dbReference>
<dbReference type="GO" id="GO:0008661">
    <property type="term" value="F:1-deoxy-D-xylulose-5-phosphate synthase activity"/>
    <property type="evidence" value="ECO:0007669"/>
    <property type="project" value="UniProtKB-UniRule"/>
</dbReference>
<comment type="pathway">
    <text evidence="1 11">Metabolic intermediate biosynthesis; 1-deoxy-D-xylulose 5-phosphate biosynthesis; 1-deoxy-D-xylulose 5-phosphate from D-glyceraldehyde 3-phosphate and pyruvate: step 1/1.</text>
</comment>
<dbReference type="UniPathway" id="UPA00064">
    <property type="reaction ID" value="UER00091"/>
</dbReference>
<evidence type="ECO:0000313" key="13">
    <source>
        <dbReference type="EMBL" id="SHM20595.1"/>
    </source>
</evidence>
<evidence type="ECO:0000259" key="12">
    <source>
        <dbReference type="SMART" id="SM00861"/>
    </source>
</evidence>
<evidence type="ECO:0000256" key="8">
    <source>
        <dbReference type="ARBA" id="ARBA00023052"/>
    </source>
</evidence>
<dbReference type="HAMAP" id="MF_00315">
    <property type="entry name" value="DXP_synth"/>
    <property type="match status" value="1"/>
</dbReference>
<name>A0A1M7GWI1_9GAMM</name>
<feature type="binding site" evidence="11">
    <location>
        <position position="388"/>
    </location>
    <ligand>
        <name>thiamine diphosphate</name>
        <dbReference type="ChEBI" id="CHEBI:58937"/>
    </ligand>
</feature>
<sequence>MTMKLFDEIPRERPATPLLDTFDHPAALRAMSPAQLSQLADELRAYLLYSVGVSGGHFGAGLGVVELSVALHHVFHTPHDRLVWDVGHQAYPHKILTGRREALLRIRQHGGLAAFPRRAESEYDTFGVGHSSTSISAALGMALAARAQGSDRRVCAIIGDGALTAGMAFEALAHAGHVNANLLVVLNDNEMSISENVGGMATYLARMLSSAPYLKMREESKKVLSHLPGALSLAKRTEEHMKGMVSPATLFEEMGFHYVGPVDGHDLDALTQTLDTLSRADGPQFLHIKTCKGKGFWPAEADPIGYHAITKLEKPGDGSAKAQANAKAPRPPAPSKRKYCAVFGEWLCDMAAADPRLLGITPAMREGSDLVRFSKEYPERYFDVAIAEQHAVTLAAGMACEAAKPVVAIYSTFLQRGYDQLIHDVAVQNLDVTFAIDRAGLVGEDGPTHHGSMDLSYLRCVPGMVILAPANEAECRAMLSAAYHHPGPAAVRYPRGTGPGVAVPEHLEPVAIGQAERCRESRVGVDDSEHHGPRIALLAFGSINTAAAEVAEALDATHFNMRSVKPLDRDAVLHAADEHELLVTLEENVIAGGAGSAVGELLAAEGMQIEMLHLGLPDAFVEHGTPAELLADCGLDAAGIERAIRRRLAID</sequence>
<dbReference type="FunCoup" id="A0A1M7GWI1">
    <property type="interactions" value="541"/>
</dbReference>